<gene>
    <name evidence="1" type="ORF">OIDMADRAFT_46852</name>
</gene>
<dbReference type="OrthoDB" id="435881at2759"/>
<proteinExistence type="predicted"/>
<dbReference type="AlphaFoldDB" id="A0A0C3HXI7"/>
<organism evidence="1 2">
    <name type="scientific">Oidiodendron maius (strain Zn)</name>
    <dbReference type="NCBI Taxonomy" id="913774"/>
    <lineage>
        <taxon>Eukaryota</taxon>
        <taxon>Fungi</taxon>
        <taxon>Dikarya</taxon>
        <taxon>Ascomycota</taxon>
        <taxon>Pezizomycotina</taxon>
        <taxon>Leotiomycetes</taxon>
        <taxon>Leotiomycetes incertae sedis</taxon>
        <taxon>Myxotrichaceae</taxon>
        <taxon>Oidiodendron</taxon>
    </lineage>
</organism>
<reference evidence="1 2" key="1">
    <citation type="submission" date="2014-04" db="EMBL/GenBank/DDBJ databases">
        <authorList>
            <consortium name="DOE Joint Genome Institute"/>
            <person name="Kuo A."/>
            <person name="Martino E."/>
            <person name="Perotto S."/>
            <person name="Kohler A."/>
            <person name="Nagy L.G."/>
            <person name="Floudas D."/>
            <person name="Copeland A."/>
            <person name="Barry K.W."/>
            <person name="Cichocki N."/>
            <person name="Veneault-Fourrey C."/>
            <person name="LaButti K."/>
            <person name="Lindquist E.A."/>
            <person name="Lipzen A."/>
            <person name="Lundell T."/>
            <person name="Morin E."/>
            <person name="Murat C."/>
            <person name="Sun H."/>
            <person name="Tunlid A."/>
            <person name="Henrissat B."/>
            <person name="Grigoriev I.V."/>
            <person name="Hibbett D.S."/>
            <person name="Martin F."/>
            <person name="Nordberg H.P."/>
            <person name="Cantor M.N."/>
            <person name="Hua S.X."/>
        </authorList>
    </citation>
    <scope>NUCLEOTIDE SEQUENCE [LARGE SCALE GENOMIC DNA]</scope>
    <source>
        <strain evidence="1 2">Zn</strain>
    </source>
</reference>
<accession>A0A0C3HXI7</accession>
<name>A0A0C3HXI7_OIDMZ</name>
<keyword evidence="2" id="KW-1185">Reference proteome</keyword>
<evidence type="ECO:0000313" key="1">
    <source>
        <dbReference type="EMBL" id="KIN06937.1"/>
    </source>
</evidence>
<dbReference type="HOGENOM" id="CLU_1928207_0_0_1"/>
<reference evidence="2" key="2">
    <citation type="submission" date="2015-01" db="EMBL/GenBank/DDBJ databases">
        <title>Evolutionary Origins and Diversification of the Mycorrhizal Mutualists.</title>
        <authorList>
            <consortium name="DOE Joint Genome Institute"/>
            <consortium name="Mycorrhizal Genomics Consortium"/>
            <person name="Kohler A."/>
            <person name="Kuo A."/>
            <person name="Nagy L.G."/>
            <person name="Floudas D."/>
            <person name="Copeland A."/>
            <person name="Barry K.W."/>
            <person name="Cichocki N."/>
            <person name="Veneault-Fourrey C."/>
            <person name="LaButti K."/>
            <person name="Lindquist E.A."/>
            <person name="Lipzen A."/>
            <person name="Lundell T."/>
            <person name="Morin E."/>
            <person name="Murat C."/>
            <person name="Riley R."/>
            <person name="Ohm R."/>
            <person name="Sun H."/>
            <person name="Tunlid A."/>
            <person name="Henrissat B."/>
            <person name="Grigoriev I.V."/>
            <person name="Hibbett D.S."/>
            <person name="Martin F."/>
        </authorList>
    </citation>
    <scope>NUCLEOTIDE SEQUENCE [LARGE SCALE GENOMIC DNA]</scope>
    <source>
        <strain evidence="2">Zn</strain>
    </source>
</reference>
<dbReference type="InParanoid" id="A0A0C3HXI7"/>
<sequence length="131" mass="14662">MTLTLVRCEGHEDGVEVGADGAWGVRVPRNVVKLSPSREDREALVRELQRTLRETYLRNCDPAAPYQLVSPTIARLVTTGFWLAVHYQLETKGANDSNMALGPNLSASMRDQLFSASFEILELSKMFLTHK</sequence>
<evidence type="ECO:0000313" key="2">
    <source>
        <dbReference type="Proteomes" id="UP000054321"/>
    </source>
</evidence>
<dbReference type="STRING" id="913774.A0A0C3HXI7"/>
<protein>
    <submittedName>
        <fullName evidence="1">Uncharacterized protein</fullName>
    </submittedName>
</protein>
<dbReference type="EMBL" id="KN832870">
    <property type="protein sequence ID" value="KIN06937.1"/>
    <property type="molecule type" value="Genomic_DNA"/>
</dbReference>
<dbReference type="Proteomes" id="UP000054321">
    <property type="component" value="Unassembled WGS sequence"/>
</dbReference>